<sequence>MASHNDSHISDGHVSDSDVADIAIIGGGIAGVSAAYWLAHHPSAPSVTVLEAEDTLAHHTTGRSAAQLIPNLGAIPLRPLTLASVPFFHAPPEGFAEFPLVTPRAVVTVAPPGDEAAFEAQLAAAQAVDPNTREIDVDEACALFPGLRPEACGRAMLEPSGDDIDVAALHQAFTVGARRAGATIERSWRLETAERSVLEGDASSNGTFERQAGGGSADRWLLGSDDGRTITARIVVNAAGAWGDVVAGICGVAGVGLEPRRRTAFMTPSTFDGSSEWPMVVDVAHRWYAKPDGTQFLCSPADETLSPPCDSKPEELDVALAIDLINQATTLGIRTVSSAWAGLRTFAPDESMVIGPDPEVPSFVWCVGQGGTGIQTAPAAGRLLADLTLDGAPSPFFDPRPETNLAVIDLAALTPERLVRRPVVTA</sequence>
<dbReference type="PANTHER" id="PTHR13847">
    <property type="entry name" value="SARCOSINE DEHYDROGENASE-RELATED"/>
    <property type="match status" value="1"/>
</dbReference>
<dbReference type="PANTHER" id="PTHR13847:SF287">
    <property type="entry name" value="FAD-DEPENDENT OXIDOREDUCTASE DOMAIN-CONTAINING PROTEIN 1"/>
    <property type="match status" value="1"/>
</dbReference>
<dbReference type="Proteomes" id="UP000727993">
    <property type="component" value="Unassembled WGS sequence"/>
</dbReference>
<evidence type="ECO:0000256" key="1">
    <source>
        <dbReference type="ARBA" id="ARBA00023002"/>
    </source>
</evidence>
<reference evidence="4 5" key="1">
    <citation type="submission" date="2020-10" db="EMBL/GenBank/DDBJ databases">
        <title>Connecting structure to function with the recovery of over 1000 high-quality activated sludge metagenome-assembled genomes encoding full-length rRNA genes using long-read sequencing.</title>
        <authorList>
            <person name="Singleton C.M."/>
            <person name="Petriglieri F."/>
            <person name="Kristensen J.M."/>
            <person name="Kirkegaard R.H."/>
            <person name="Michaelsen T.Y."/>
            <person name="Andersen M.H."/>
            <person name="Karst S.M."/>
            <person name="Dueholm M.S."/>
            <person name="Nielsen P.H."/>
            <person name="Albertsen M."/>
        </authorList>
    </citation>
    <scope>NUCLEOTIDE SEQUENCE [LARGE SCALE GENOMIC DNA]</scope>
    <source>
        <strain evidence="4">Lyne_18-Q3-R50-59_MAXAC.006</strain>
    </source>
</reference>
<dbReference type="AlphaFoldDB" id="A0A936NB30"/>
<dbReference type="GO" id="GO:0005737">
    <property type="term" value="C:cytoplasm"/>
    <property type="evidence" value="ECO:0007669"/>
    <property type="project" value="TreeGrafter"/>
</dbReference>
<dbReference type="EMBL" id="JADJZA010000006">
    <property type="protein sequence ID" value="MBK9296973.1"/>
    <property type="molecule type" value="Genomic_DNA"/>
</dbReference>
<dbReference type="InterPro" id="IPR036188">
    <property type="entry name" value="FAD/NAD-bd_sf"/>
</dbReference>
<protein>
    <submittedName>
        <fullName evidence="4">FAD-binding oxidoreductase</fullName>
    </submittedName>
</protein>
<dbReference type="Gene3D" id="3.50.50.60">
    <property type="entry name" value="FAD/NAD(P)-binding domain"/>
    <property type="match status" value="1"/>
</dbReference>
<evidence type="ECO:0000313" key="4">
    <source>
        <dbReference type="EMBL" id="MBK9296973.1"/>
    </source>
</evidence>
<keyword evidence="1" id="KW-0560">Oxidoreductase</keyword>
<dbReference type="SUPFAM" id="SSF51905">
    <property type="entry name" value="FAD/NAD(P)-binding domain"/>
    <property type="match status" value="1"/>
</dbReference>
<dbReference type="GO" id="GO:0016491">
    <property type="term" value="F:oxidoreductase activity"/>
    <property type="evidence" value="ECO:0007669"/>
    <property type="project" value="UniProtKB-KW"/>
</dbReference>
<dbReference type="Gene3D" id="3.30.9.10">
    <property type="entry name" value="D-Amino Acid Oxidase, subunit A, domain 2"/>
    <property type="match status" value="1"/>
</dbReference>
<dbReference type="InterPro" id="IPR006076">
    <property type="entry name" value="FAD-dep_OxRdtase"/>
</dbReference>
<accession>A0A936NB30</accession>
<feature type="region of interest" description="Disordered" evidence="2">
    <location>
        <begin position="199"/>
        <end position="219"/>
    </location>
</feature>
<proteinExistence type="predicted"/>
<evidence type="ECO:0000256" key="2">
    <source>
        <dbReference type="SAM" id="MobiDB-lite"/>
    </source>
</evidence>
<name>A0A936NB30_9ACTN</name>
<organism evidence="4 5">
    <name type="scientific">Candidatus Neomicrothrix subdominans</name>
    <dbReference type="NCBI Taxonomy" id="2954438"/>
    <lineage>
        <taxon>Bacteria</taxon>
        <taxon>Bacillati</taxon>
        <taxon>Actinomycetota</taxon>
        <taxon>Acidimicrobiia</taxon>
        <taxon>Acidimicrobiales</taxon>
        <taxon>Microthrixaceae</taxon>
        <taxon>Candidatus Neomicrothrix</taxon>
    </lineage>
</organism>
<dbReference type="Pfam" id="PF01266">
    <property type="entry name" value="DAO"/>
    <property type="match status" value="1"/>
</dbReference>
<feature type="domain" description="FAD dependent oxidoreductase" evidence="3">
    <location>
        <begin position="21"/>
        <end position="387"/>
    </location>
</feature>
<comment type="caution">
    <text evidence="4">The sequence shown here is derived from an EMBL/GenBank/DDBJ whole genome shotgun (WGS) entry which is preliminary data.</text>
</comment>
<evidence type="ECO:0000313" key="5">
    <source>
        <dbReference type="Proteomes" id="UP000727993"/>
    </source>
</evidence>
<evidence type="ECO:0000259" key="3">
    <source>
        <dbReference type="Pfam" id="PF01266"/>
    </source>
</evidence>
<gene>
    <name evidence="4" type="ORF">IPN02_09070</name>
</gene>